<evidence type="ECO:0000256" key="4">
    <source>
        <dbReference type="ARBA" id="ARBA00023163"/>
    </source>
</evidence>
<organism evidence="7 8">
    <name type="scientific">Apiospora kogelbergensis</name>
    <dbReference type="NCBI Taxonomy" id="1337665"/>
    <lineage>
        <taxon>Eukaryota</taxon>
        <taxon>Fungi</taxon>
        <taxon>Dikarya</taxon>
        <taxon>Ascomycota</taxon>
        <taxon>Pezizomycotina</taxon>
        <taxon>Sordariomycetes</taxon>
        <taxon>Xylariomycetidae</taxon>
        <taxon>Amphisphaeriales</taxon>
        <taxon>Apiosporaceae</taxon>
        <taxon>Apiospora</taxon>
    </lineage>
</organism>
<dbReference type="PANTHER" id="PTHR31845">
    <property type="entry name" value="FINGER DOMAIN PROTEIN, PUTATIVE-RELATED"/>
    <property type="match status" value="1"/>
</dbReference>
<evidence type="ECO:0000313" key="8">
    <source>
        <dbReference type="Proteomes" id="UP001392437"/>
    </source>
</evidence>
<keyword evidence="4" id="KW-0804">Transcription</keyword>
<dbReference type="Proteomes" id="UP001392437">
    <property type="component" value="Unassembled WGS sequence"/>
</dbReference>
<dbReference type="InterPro" id="IPR051089">
    <property type="entry name" value="prtT"/>
</dbReference>
<comment type="caution">
    <text evidence="7">The sequence shown here is derived from an EMBL/GenBank/DDBJ whole genome shotgun (WGS) entry which is preliminary data.</text>
</comment>
<feature type="region of interest" description="Disordered" evidence="6">
    <location>
        <begin position="59"/>
        <end position="81"/>
    </location>
</feature>
<dbReference type="AlphaFoldDB" id="A0AAW0QS15"/>
<evidence type="ECO:0000256" key="3">
    <source>
        <dbReference type="ARBA" id="ARBA00023125"/>
    </source>
</evidence>
<dbReference type="GO" id="GO:0005634">
    <property type="term" value="C:nucleus"/>
    <property type="evidence" value="ECO:0007669"/>
    <property type="project" value="UniProtKB-SubCell"/>
</dbReference>
<gene>
    <name evidence="7" type="ORF">PG999_008095</name>
</gene>
<keyword evidence="8" id="KW-1185">Reference proteome</keyword>
<accession>A0AAW0QS15</accession>
<dbReference type="PANTHER" id="PTHR31845:SF10">
    <property type="entry name" value="ZN(II)2CYS6 TRANSCRIPTION FACTOR (EUROFUNG)"/>
    <property type="match status" value="1"/>
</dbReference>
<proteinExistence type="predicted"/>
<sequence>MDERVQTRAKLPSRACESCRVAKIRCQPSDQVGICKSSFYANIRCCDFKKECIFRARPRTRRPKATQGDTPLPQPPGPSQTFSIDFSLPVEAELALNLDDLSEKHDQFVDDLVPSATEGDFDNDSAMASVSSSGGGATFSSISSPGSSSMGTASSIPLTSMGIKPQFNLDSAQKLLDGFRDMLAFCPLITLPEGANVKSMAAESPFILLAILTATSCSGSLQGFNLYDDEFRKVLGVKFVTSGERSLELLQGLLIYNAWYPFHLRPNDRRTFQYLRMAVDIVHDLGLDEEANFAGRIDSGVEPEDLDRLRTLVASFYLTSVKLRVWGKPVMLPHTSWISTCCDLVEKWSDKHQDHVLIWLCRFQCICDGLAELRTSYNRDPIGHNRHHLNLVYLGLEAQLRDWQAKIPVTVSTLPTVRMFSLYAGINVTACPLMTPQRSKFGKAGTMPVDPVRLMGAAHMLGAFFDQVLALTTSELDRLSAMEWGQLIVAVALGLRLSFPVDECPLFDAAQVRSSLQLGSYLEKMSADPLPPENGVDTKSKNNIAAAFRIILRKIKAKYDRGVATEEMRALRGCPFLDGSLTDYIPLWEGQTSDGNYSSFSGSSASYSQAAAPKCNNLAGETSDAVGAMGMDGAASSSQLDPPMFHDLWATMTQGWAAGDSVPNLGMGDNNAGDFGLF</sequence>
<protein>
    <submittedName>
        <fullName evidence="7">Zn(2)-C6 fungal-type DNA-binding domain protein</fullName>
    </submittedName>
</protein>
<evidence type="ECO:0000256" key="1">
    <source>
        <dbReference type="ARBA" id="ARBA00004123"/>
    </source>
</evidence>
<keyword evidence="3 7" id="KW-0238">DNA-binding</keyword>
<reference evidence="7 8" key="1">
    <citation type="submission" date="2023-01" db="EMBL/GenBank/DDBJ databases">
        <title>Analysis of 21 Apiospora genomes using comparative genomics revels a genus with tremendous synthesis potential of carbohydrate active enzymes and secondary metabolites.</title>
        <authorList>
            <person name="Sorensen T."/>
        </authorList>
    </citation>
    <scope>NUCLEOTIDE SEQUENCE [LARGE SCALE GENOMIC DNA]</scope>
    <source>
        <strain evidence="7 8">CBS 117206</strain>
    </source>
</reference>
<evidence type="ECO:0000256" key="5">
    <source>
        <dbReference type="ARBA" id="ARBA00023242"/>
    </source>
</evidence>
<name>A0AAW0QS15_9PEZI</name>
<evidence type="ECO:0000256" key="6">
    <source>
        <dbReference type="SAM" id="MobiDB-lite"/>
    </source>
</evidence>
<keyword evidence="2" id="KW-0805">Transcription regulation</keyword>
<dbReference type="EMBL" id="JAQQWP010000007">
    <property type="protein sequence ID" value="KAK8109958.1"/>
    <property type="molecule type" value="Genomic_DNA"/>
</dbReference>
<keyword evidence="5" id="KW-0539">Nucleus</keyword>
<comment type="subcellular location">
    <subcellularLocation>
        <location evidence="1">Nucleus</location>
    </subcellularLocation>
</comment>
<evidence type="ECO:0000313" key="7">
    <source>
        <dbReference type="EMBL" id="KAK8109958.1"/>
    </source>
</evidence>
<evidence type="ECO:0000256" key="2">
    <source>
        <dbReference type="ARBA" id="ARBA00023015"/>
    </source>
</evidence>
<dbReference type="CDD" id="cd12148">
    <property type="entry name" value="fungal_TF_MHR"/>
    <property type="match status" value="1"/>
</dbReference>
<dbReference type="GO" id="GO:0000976">
    <property type="term" value="F:transcription cis-regulatory region binding"/>
    <property type="evidence" value="ECO:0007669"/>
    <property type="project" value="TreeGrafter"/>
</dbReference>
<dbReference type="GO" id="GO:0000981">
    <property type="term" value="F:DNA-binding transcription factor activity, RNA polymerase II-specific"/>
    <property type="evidence" value="ECO:0007669"/>
    <property type="project" value="TreeGrafter"/>
</dbReference>